<evidence type="ECO:0000256" key="6">
    <source>
        <dbReference type="RuleBase" id="RU366058"/>
    </source>
</evidence>
<feature type="transmembrane region" description="Helical" evidence="6">
    <location>
        <begin position="132"/>
        <end position="151"/>
    </location>
</feature>
<evidence type="ECO:0000256" key="3">
    <source>
        <dbReference type="ARBA" id="ARBA00022692"/>
    </source>
</evidence>
<dbReference type="RefSeq" id="WP_038473402.1">
    <property type="nucleotide sequence ID" value="NZ_CP009451.1"/>
</dbReference>
<evidence type="ECO:0000313" key="8">
    <source>
        <dbReference type="EMBL" id="AIR03750.1"/>
    </source>
</evidence>
<sequence length="220" mass="24054">MRKIIFALLVIAVALFLFLLPPGTLSLQALQHSQAQLVHWHAQHPMLAAGAFFFCYFLTAAFSIPGATLLTLLGGAMFGLVQGTLLVAVAATGGATVAMLISRYLLRDWVQRRFSRMMEKVNQGVQRDGGHYLFALRLAPVFPFVLVNLLMGLTPMGVVRYAVISLLGMLPAIVVYINTGRQLSQLQSLSDILSPGMMLMFALLGLLPLASRWLVRLTAK</sequence>
<evidence type="ECO:0000256" key="1">
    <source>
        <dbReference type="ARBA" id="ARBA00004651"/>
    </source>
</evidence>
<feature type="transmembrane region" description="Helical" evidence="6">
    <location>
        <begin position="158"/>
        <end position="177"/>
    </location>
</feature>
<feature type="domain" description="VTT" evidence="7">
    <location>
        <begin position="64"/>
        <end position="181"/>
    </location>
</feature>
<dbReference type="InterPro" id="IPR015414">
    <property type="entry name" value="TMEM64"/>
</dbReference>
<organism evidence="8 9">
    <name type="scientific">Cedecea neteri</name>
    <dbReference type="NCBI Taxonomy" id="158822"/>
    <lineage>
        <taxon>Bacteria</taxon>
        <taxon>Pseudomonadati</taxon>
        <taxon>Pseudomonadota</taxon>
        <taxon>Gammaproteobacteria</taxon>
        <taxon>Enterobacterales</taxon>
        <taxon>Enterobacteriaceae</taxon>
        <taxon>Cedecea</taxon>
    </lineage>
</organism>
<keyword evidence="3 6" id="KW-0812">Transmembrane</keyword>
<gene>
    <name evidence="8" type="ORF">JT31_03745</name>
</gene>
<dbReference type="KEGG" id="cnt:JT31_03745"/>
<keyword evidence="4 6" id="KW-1133">Transmembrane helix</keyword>
<accession>A0A089RAY5</accession>
<comment type="similarity">
    <text evidence="6">Belongs to the TVP38/TMEM64 family.</text>
</comment>
<dbReference type="OrthoDB" id="9800167at2"/>
<evidence type="ECO:0000259" key="7">
    <source>
        <dbReference type="Pfam" id="PF09335"/>
    </source>
</evidence>
<dbReference type="EMBL" id="CP009451">
    <property type="protein sequence ID" value="AIR03750.1"/>
    <property type="molecule type" value="Genomic_DNA"/>
</dbReference>
<feature type="transmembrane region" description="Helical" evidence="6">
    <location>
        <begin position="50"/>
        <end position="73"/>
    </location>
</feature>
<evidence type="ECO:0000256" key="4">
    <source>
        <dbReference type="ARBA" id="ARBA00022989"/>
    </source>
</evidence>
<dbReference type="Pfam" id="PF09335">
    <property type="entry name" value="VTT_dom"/>
    <property type="match status" value="1"/>
</dbReference>
<dbReference type="AlphaFoldDB" id="A0A089RAY5"/>
<reference evidence="8 9" key="1">
    <citation type="submission" date="2014-09" db="EMBL/GenBank/DDBJ databases">
        <title>Cedecea neteri SSMD04 Genome Sequencing.</title>
        <authorList>
            <person name="Tan J.-Y."/>
        </authorList>
    </citation>
    <scope>NUCLEOTIDE SEQUENCE [LARGE SCALE GENOMIC DNA]</scope>
    <source>
        <strain evidence="8 9">SSMD04</strain>
    </source>
</reference>
<evidence type="ECO:0000256" key="5">
    <source>
        <dbReference type="ARBA" id="ARBA00023136"/>
    </source>
</evidence>
<feature type="transmembrane region" description="Helical" evidence="6">
    <location>
        <begin position="85"/>
        <end position="106"/>
    </location>
</feature>
<dbReference type="Proteomes" id="UP000029481">
    <property type="component" value="Chromosome"/>
</dbReference>
<keyword evidence="2 6" id="KW-1003">Cell membrane</keyword>
<evidence type="ECO:0000313" key="9">
    <source>
        <dbReference type="Proteomes" id="UP000029481"/>
    </source>
</evidence>
<dbReference type="InterPro" id="IPR032816">
    <property type="entry name" value="VTT_dom"/>
</dbReference>
<comment type="subcellular location">
    <subcellularLocation>
        <location evidence="1 6">Cell membrane</location>
        <topology evidence="1 6">Multi-pass membrane protein</topology>
    </subcellularLocation>
</comment>
<dbReference type="PANTHER" id="PTHR12677">
    <property type="entry name" value="GOLGI APPARATUS MEMBRANE PROTEIN TVP38-RELATED"/>
    <property type="match status" value="1"/>
</dbReference>
<keyword evidence="5 6" id="KW-0472">Membrane</keyword>
<evidence type="ECO:0000256" key="2">
    <source>
        <dbReference type="ARBA" id="ARBA00022475"/>
    </source>
</evidence>
<proteinExistence type="inferred from homology"/>
<dbReference type="GO" id="GO:0005886">
    <property type="term" value="C:plasma membrane"/>
    <property type="evidence" value="ECO:0007669"/>
    <property type="project" value="UniProtKB-SubCell"/>
</dbReference>
<keyword evidence="9" id="KW-1185">Reference proteome</keyword>
<dbReference type="PANTHER" id="PTHR12677:SF59">
    <property type="entry name" value="GOLGI APPARATUS MEMBRANE PROTEIN TVP38-RELATED"/>
    <property type="match status" value="1"/>
</dbReference>
<feature type="transmembrane region" description="Helical" evidence="6">
    <location>
        <begin position="197"/>
        <end position="215"/>
    </location>
</feature>
<name>A0A089RAY5_9ENTR</name>
<protein>
    <recommendedName>
        <fullName evidence="6">TVP38/TMEM64 family membrane protein</fullName>
    </recommendedName>
</protein>